<dbReference type="STRING" id="41427.A0A182J280"/>
<keyword evidence="3" id="KW-0812">Transmembrane</keyword>
<comment type="subcellular location">
    <subcellularLocation>
        <location evidence="1">Membrane</location>
        <topology evidence="1">Single-pass membrane protein</topology>
    </subcellularLocation>
</comment>
<evidence type="ECO:0000313" key="7">
    <source>
        <dbReference type="EnsemblMetazoa" id="AATE009967-PA.1"/>
    </source>
</evidence>
<name>A0A182J280_ANOAO</name>
<dbReference type="EnsemblMetazoa" id="AATE009967-RA">
    <property type="protein sequence ID" value="AATE009967-PA.1"/>
    <property type="gene ID" value="AATE009967"/>
</dbReference>
<comment type="similarity">
    <text evidence="2">Belongs to the vacuolar ATPase subunit S1 family.</text>
</comment>
<dbReference type="AlphaFoldDB" id="A0A182J280"/>
<evidence type="ECO:0000256" key="2">
    <source>
        <dbReference type="ARBA" id="ARBA00009037"/>
    </source>
</evidence>
<dbReference type="GO" id="GO:0033176">
    <property type="term" value="C:proton-transporting V-type ATPase complex"/>
    <property type="evidence" value="ECO:0007669"/>
    <property type="project" value="TreeGrafter"/>
</dbReference>
<accession>A0A182J280</accession>
<proteinExistence type="inferred from homology"/>
<dbReference type="GO" id="GO:0001671">
    <property type="term" value="F:ATPase activator activity"/>
    <property type="evidence" value="ECO:0007669"/>
    <property type="project" value="TreeGrafter"/>
</dbReference>
<dbReference type="GO" id="GO:0030641">
    <property type="term" value="P:regulation of cellular pH"/>
    <property type="evidence" value="ECO:0007669"/>
    <property type="project" value="TreeGrafter"/>
</dbReference>
<dbReference type="InterPro" id="IPR008388">
    <property type="entry name" value="Ac45_acc_su"/>
</dbReference>
<dbReference type="VEuPathDB" id="VectorBase:AATE009967"/>
<dbReference type="PANTHER" id="PTHR12471">
    <property type="entry name" value="VACUOLAR ATP SYNTHASE SUBUNIT S1"/>
    <property type="match status" value="1"/>
</dbReference>
<evidence type="ECO:0000256" key="4">
    <source>
        <dbReference type="ARBA" id="ARBA00022989"/>
    </source>
</evidence>
<protein>
    <recommendedName>
        <fullName evidence="6">V-type proton ATPase subunit S1/VOA1 transmembrane domain-containing protein</fullName>
    </recommendedName>
</protein>
<dbReference type="InterPro" id="IPR046756">
    <property type="entry name" value="VAS1/VOA1_TM"/>
</dbReference>
<sequence>MHPLEKSKSGGNLRYLAVHLRRPRDQPRKKEVTMARLPVVLFLVLAVFGCTRAANVPVFVWGKPSVTYVPALSSYSSTEFEALVDAQIDENTFTVVFAEDRLSTEDLSQCKLKTQTCFKNLQKIERKSYLPSVEEPLSVLEGSNARSVLLLSDGSLSEQIVPQAGGIVVVNLGSGDFASHDAVIDALYARLRNAYSNILAIYTGKTPSFSPSSLVRKTRQTEQEPERVPKTLSTDGFLMSIEQFSYGPVDAAELTVVELDAAIKVADNSSSEADQQTLQIRLTGTSAKVDLFFMVSQGSWEVTGVWFNDQQYYLRHRVHVNQLFSYRCNRWEYMTLDLQNKIVLEEVQVQPFWPAEGEPAVPTRFGDAWHCVGFTTGGILSGLFLILIFLIIGAYGIAWMMDIRTMDRFDDPKGKTIIVNTAE</sequence>
<keyword evidence="5" id="KW-0472">Membrane</keyword>
<dbReference type="PANTHER" id="PTHR12471:SF7">
    <property type="entry name" value="V-TYPE PROTON ATPASE SUBUNIT S1"/>
    <property type="match status" value="1"/>
</dbReference>
<evidence type="ECO:0000256" key="5">
    <source>
        <dbReference type="ARBA" id="ARBA00023136"/>
    </source>
</evidence>
<evidence type="ECO:0000259" key="6">
    <source>
        <dbReference type="Pfam" id="PF20520"/>
    </source>
</evidence>
<evidence type="ECO:0000256" key="1">
    <source>
        <dbReference type="ARBA" id="ARBA00004167"/>
    </source>
</evidence>
<reference evidence="7" key="1">
    <citation type="submission" date="2022-08" db="UniProtKB">
        <authorList>
            <consortium name="EnsemblMetazoa"/>
        </authorList>
    </citation>
    <scope>IDENTIFICATION</scope>
    <source>
        <strain evidence="7">EBRO</strain>
    </source>
</reference>
<dbReference type="Pfam" id="PF20520">
    <property type="entry name" value="Ac45-VOA1_TM"/>
    <property type="match status" value="1"/>
</dbReference>
<evidence type="ECO:0000256" key="3">
    <source>
        <dbReference type="ARBA" id="ARBA00022692"/>
    </source>
</evidence>
<organism evidence="7">
    <name type="scientific">Anopheles atroparvus</name>
    <name type="common">European mosquito</name>
    <dbReference type="NCBI Taxonomy" id="41427"/>
    <lineage>
        <taxon>Eukaryota</taxon>
        <taxon>Metazoa</taxon>
        <taxon>Ecdysozoa</taxon>
        <taxon>Arthropoda</taxon>
        <taxon>Hexapoda</taxon>
        <taxon>Insecta</taxon>
        <taxon>Pterygota</taxon>
        <taxon>Neoptera</taxon>
        <taxon>Endopterygota</taxon>
        <taxon>Diptera</taxon>
        <taxon>Nematocera</taxon>
        <taxon>Culicoidea</taxon>
        <taxon>Culicidae</taxon>
        <taxon>Anophelinae</taxon>
        <taxon>Anopheles</taxon>
    </lineage>
</organism>
<keyword evidence="4" id="KW-1133">Transmembrane helix</keyword>
<feature type="domain" description="V-type proton ATPase subunit S1/VOA1 transmembrane" evidence="6">
    <location>
        <begin position="373"/>
        <end position="411"/>
    </location>
</feature>